<dbReference type="WBParaSite" id="sdigi.contig413.g8157.t1">
    <property type="protein sequence ID" value="sdigi.contig413.g8157.t1"/>
    <property type="gene ID" value="sdigi.contig413.g8157"/>
</dbReference>
<accession>A0A915PTY7</accession>
<evidence type="ECO:0000256" key="1">
    <source>
        <dbReference type="SAM" id="MobiDB-lite"/>
    </source>
</evidence>
<sequence>MTYGISSAIKYYFAYDVNCEKKKKNVQNKTKWGEKRPRNIVLVPRDVSRQRAIHDRFDLPISEQSNRDKMGRKGRGKSGNGNRGKIKQRPNEEMISSSSHSRDVEDDSNQETSSTNDHQSLYSAKVVQCTACLKPKEERPYSNKPTVKEIMNILRESKPSIENVRRSFQLLNELLDNYEPPVAEIHRQGLDIVLVQGIQFENSFVQYYAIHALSVIAKHMNAVQLKSLVPRGLLTGLMTVLQRDVLFIVQEGIEACANIAVKSVALRDVIAACGSLHVSELLCRYYQTISAEFSRVVAFFLRDLCKPKPIPEFIQKRVANGSRFLLRHQNSEVRLAALSAILEVASSENFTVIFDDTYVELILAFLDSPYSDEVKAAFDIAAQLLVQLNCNTDTIIKLGFIMKILPILARYSAPDFGFQTCSFLTILLSKRKKAAYKALLSMYKNFDFINAIKLAAETYLNRMCNILASDNNDYVLYVLSLISYMLEACSEQKAEVQLELITDYIKETEAYGHIIEYIDSKHSEIQRLAREIYSVYLINADFSDISQDNLEVSELVDPQN</sequence>
<protein>
    <submittedName>
        <fullName evidence="3">Uncharacterized protein</fullName>
    </submittedName>
</protein>
<keyword evidence="2" id="KW-1185">Reference proteome</keyword>
<dbReference type="InterPro" id="IPR011989">
    <property type="entry name" value="ARM-like"/>
</dbReference>
<evidence type="ECO:0000313" key="3">
    <source>
        <dbReference type="WBParaSite" id="sdigi.contig413.g8157.t1"/>
    </source>
</evidence>
<dbReference type="SUPFAM" id="SSF48371">
    <property type="entry name" value="ARM repeat"/>
    <property type="match status" value="1"/>
</dbReference>
<proteinExistence type="predicted"/>
<reference evidence="3" key="1">
    <citation type="submission" date="2022-11" db="UniProtKB">
        <authorList>
            <consortium name="WormBaseParasite"/>
        </authorList>
    </citation>
    <scope>IDENTIFICATION</scope>
</reference>
<name>A0A915PTY7_9BILA</name>
<dbReference type="AlphaFoldDB" id="A0A915PTY7"/>
<organism evidence="2 3">
    <name type="scientific">Setaria digitata</name>
    <dbReference type="NCBI Taxonomy" id="48799"/>
    <lineage>
        <taxon>Eukaryota</taxon>
        <taxon>Metazoa</taxon>
        <taxon>Ecdysozoa</taxon>
        <taxon>Nematoda</taxon>
        <taxon>Chromadorea</taxon>
        <taxon>Rhabditida</taxon>
        <taxon>Spirurina</taxon>
        <taxon>Spiruromorpha</taxon>
        <taxon>Filarioidea</taxon>
        <taxon>Setariidae</taxon>
        <taxon>Setaria</taxon>
    </lineage>
</organism>
<dbReference type="Proteomes" id="UP000887581">
    <property type="component" value="Unplaced"/>
</dbReference>
<dbReference type="InterPro" id="IPR016024">
    <property type="entry name" value="ARM-type_fold"/>
</dbReference>
<dbReference type="Gene3D" id="1.25.10.10">
    <property type="entry name" value="Leucine-rich Repeat Variant"/>
    <property type="match status" value="1"/>
</dbReference>
<evidence type="ECO:0000313" key="2">
    <source>
        <dbReference type="Proteomes" id="UP000887581"/>
    </source>
</evidence>
<feature type="region of interest" description="Disordered" evidence="1">
    <location>
        <begin position="53"/>
        <end position="120"/>
    </location>
</feature>
<feature type="compositionally biased region" description="Polar residues" evidence="1">
    <location>
        <begin position="110"/>
        <end position="120"/>
    </location>
</feature>